<proteinExistence type="predicted"/>
<dbReference type="AlphaFoldDB" id="A0A8S2Q937"/>
<dbReference type="EMBL" id="CAJNOK010018474">
    <property type="protein sequence ID" value="CAF1283050.1"/>
    <property type="molecule type" value="Genomic_DNA"/>
</dbReference>
<name>A0A8S2Q937_9BILA</name>
<evidence type="ECO:0000313" key="2">
    <source>
        <dbReference type="EMBL" id="CAF4087840.1"/>
    </source>
</evidence>
<dbReference type="EMBL" id="CAJOBA010040037">
    <property type="protein sequence ID" value="CAF4087840.1"/>
    <property type="molecule type" value="Genomic_DNA"/>
</dbReference>
<gene>
    <name evidence="1" type="ORF">OVA965_LOCUS27730</name>
    <name evidence="2" type="ORF">TMI583_LOCUS28477</name>
</gene>
<dbReference type="Proteomes" id="UP000682733">
    <property type="component" value="Unassembled WGS sequence"/>
</dbReference>
<sequence length="157" mass="17445">MGESNSTEIYVEYQFVTSEVPGGYFGTQYKDYFSVTVPSSTAAKTNLTMPVRQEPESIQIDIGVSNVADAAFQSRLNVDQYGSDVCDECKENYDIWKLDPMCSPSCQNPPMKSFDFYLKCMEAKAPCGPSGYAQSYGLVYCTKFVNGLSEFSVQGQR</sequence>
<dbReference type="Proteomes" id="UP000677228">
    <property type="component" value="Unassembled WGS sequence"/>
</dbReference>
<protein>
    <submittedName>
        <fullName evidence="2">Uncharacterized protein</fullName>
    </submittedName>
</protein>
<accession>A0A8S2Q937</accession>
<organism evidence="2 3">
    <name type="scientific">Didymodactylos carnosus</name>
    <dbReference type="NCBI Taxonomy" id="1234261"/>
    <lineage>
        <taxon>Eukaryota</taxon>
        <taxon>Metazoa</taxon>
        <taxon>Spiralia</taxon>
        <taxon>Gnathifera</taxon>
        <taxon>Rotifera</taxon>
        <taxon>Eurotatoria</taxon>
        <taxon>Bdelloidea</taxon>
        <taxon>Philodinida</taxon>
        <taxon>Philodinidae</taxon>
        <taxon>Didymodactylos</taxon>
    </lineage>
</organism>
<reference evidence="2" key="1">
    <citation type="submission" date="2021-02" db="EMBL/GenBank/DDBJ databases">
        <authorList>
            <person name="Nowell W R."/>
        </authorList>
    </citation>
    <scope>NUCLEOTIDE SEQUENCE</scope>
</reference>
<evidence type="ECO:0000313" key="3">
    <source>
        <dbReference type="Proteomes" id="UP000682733"/>
    </source>
</evidence>
<evidence type="ECO:0000313" key="1">
    <source>
        <dbReference type="EMBL" id="CAF1283050.1"/>
    </source>
</evidence>
<comment type="caution">
    <text evidence="2">The sequence shown here is derived from an EMBL/GenBank/DDBJ whole genome shotgun (WGS) entry which is preliminary data.</text>
</comment>